<feature type="region of interest" description="Disordered" evidence="1">
    <location>
        <begin position="1"/>
        <end position="35"/>
    </location>
</feature>
<dbReference type="EMBL" id="BK055796">
    <property type="protein sequence ID" value="DAE92838.1"/>
    <property type="molecule type" value="Genomic_DNA"/>
</dbReference>
<sequence>MKARRRQNTINQPERCKQSGKPIRSAAVRKPPTGL</sequence>
<protein>
    <submittedName>
        <fullName evidence="2">Uncharacterized protein</fullName>
    </submittedName>
</protein>
<evidence type="ECO:0000256" key="1">
    <source>
        <dbReference type="SAM" id="MobiDB-lite"/>
    </source>
</evidence>
<reference evidence="2" key="1">
    <citation type="journal article" date="2021" name="Proc. Natl. Acad. Sci. U.S.A.">
        <title>A Catalog of Tens of Thousands of Viruses from Human Metagenomes Reveals Hidden Associations with Chronic Diseases.</title>
        <authorList>
            <person name="Tisza M.J."/>
            <person name="Buck C.B."/>
        </authorList>
    </citation>
    <scope>NUCLEOTIDE SEQUENCE</scope>
    <source>
        <strain evidence="2">Cttzo28</strain>
    </source>
</reference>
<proteinExistence type="predicted"/>
<organism evidence="2">
    <name type="scientific">Ackermannviridae sp</name>
    <dbReference type="NCBI Taxonomy" id="2831612"/>
    <lineage>
        <taxon>Viruses</taxon>
        <taxon>Duplodnaviria</taxon>
        <taxon>Heunggongvirae</taxon>
        <taxon>Uroviricota</taxon>
        <taxon>Caudoviricetes</taxon>
        <taxon>Pantevenvirales</taxon>
        <taxon>Ackermannviridae</taxon>
    </lineage>
</organism>
<evidence type="ECO:0000313" key="2">
    <source>
        <dbReference type="EMBL" id="DAE92838.1"/>
    </source>
</evidence>
<accession>A0A8S5RUI1</accession>
<name>A0A8S5RUI1_9CAUD</name>